<feature type="region of interest" description="Disordered" evidence="1">
    <location>
        <begin position="589"/>
        <end position="626"/>
    </location>
</feature>
<name>A0A1Q9C5A2_SYMMI</name>
<comment type="caution">
    <text evidence="2">The sequence shown here is derived from an EMBL/GenBank/DDBJ whole genome shotgun (WGS) entry which is preliminary data.</text>
</comment>
<protein>
    <submittedName>
        <fullName evidence="2">Uncharacterized protein</fullName>
    </submittedName>
</protein>
<dbReference type="EMBL" id="LSRX01001662">
    <property type="protein sequence ID" value="OLP78104.1"/>
    <property type="molecule type" value="Genomic_DNA"/>
</dbReference>
<organism evidence="2 3">
    <name type="scientific">Symbiodinium microadriaticum</name>
    <name type="common">Dinoflagellate</name>
    <name type="synonym">Zooxanthella microadriatica</name>
    <dbReference type="NCBI Taxonomy" id="2951"/>
    <lineage>
        <taxon>Eukaryota</taxon>
        <taxon>Sar</taxon>
        <taxon>Alveolata</taxon>
        <taxon>Dinophyceae</taxon>
        <taxon>Suessiales</taxon>
        <taxon>Symbiodiniaceae</taxon>
        <taxon>Symbiodinium</taxon>
    </lineage>
</organism>
<feature type="compositionally biased region" description="Pro residues" evidence="1">
    <location>
        <begin position="615"/>
        <end position="626"/>
    </location>
</feature>
<dbReference type="OrthoDB" id="420905at2759"/>
<reference evidence="2 3" key="1">
    <citation type="submission" date="2016-02" db="EMBL/GenBank/DDBJ databases">
        <title>Genome analysis of coral dinoflagellate symbionts highlights evolutionary adaptations to a symbiotic lifestyle.</title>
        <authorList>
            <person name="Aranda M."/>
            <person name="Li Y."/>
            <person name="Liew Y.J."/>
            <person name="Baumgarten S."/>
            <person name="Simakov O."/>
            <person name="Wilson M."/>
            <person name="Piel J."/>
            <person name="Ashoor H."/>
            <person name="Bougouffa S."/>
            <person name="Bajic V.B."/>
            <person name="Ryu T."/>
            <person name="Ravasi T."/>
            <person name="Bayer T."/>
            <person name="Micklem G."/>
            <person name="Kim H."/>
            <person name="Bhak J."/>
            <person name="Lajeunesse T.C."/>
            <person name="Voolstra C.R."/>
        </authorList>
    </citation>
    <scope>NUCLEOTIDE SEQUENCE [LARGE SCALE GENOMIC DNA]</scope>
    <source>
        <strain evidence="2 3">CCMP2467</strain>
    </source>
</reference>
<feature type="compositionally biased region" description="Basic and acidic residues" evidence="1">
    <location>
        <begin position="260"/>
        <end position="271"/>
    </location>
</feature>
<feature type="region of interest" description="Disordered" evidence="1">
    <location>
        <begin position="259"/>
        <end position="278"/>
    </location>
</feature>
<proteinExistence type="predicted"/>
<gene>
    <name evidence="2" type="ORF">AK812_SmicGene41761</name>
</gene>
<accession>A0A1Q9C5A2</accession>
<evidence type="ECO:0000256" key="1">
    <source>
        <dbReference type="SAM" id="MobiDB-lite"/>
    </source>
</evidence>
<dbReference type="AlphaFoldDB" id="A0A1Q9C5A2"/>
<sequence length="626" mass="69361">MQQVSVSSMLLSCFLCDTNVLQQTATATEEAHNFQRNKGNKSTSRRSDVNMASWSQALDGCLPAFLAAGCLNQDDGLKQVTKALVDAFQPCQETALPRAMETALFGPFRSSRETKPEFLVRFTQSQRTLRDEGVELRSKAQGYLLYRQANLDRDLDARLLIWLAGDYSLDRNLRRLDGAMSEGCATFFEDGGCGENEDQEWDEQGVYYQDQTYDEEQQDETEAKEIPHVLVMPAGIENPGATEHAGILEEVFGPVARTPSKAEKEADDKLHRNLGHPNNRELSRALSIGRAAPHVIKYAQENYKCPSCEAHRAPKWNRPTMMPKSYAPNVVLGVDLMQVPNHEPNFLPIFVTEQPSSTLSSIRLEHARHINTGARKDMERCVFTQLLEKARWELPPSDHADWVLLLRETESNKNRMFNRSGYSPVQRMFGHLPRTVGEVCSDFAIDPAVLDHAADLHKLLGARRAAEGLCRGEYGLCSQGGASQQGAHAETAQPRRGDLRLEVLEKPGVLEPCWVGPAIVPMPEGVSTCRAAYGKCEHLRPGISEEVRGIEAVPEVCQDLKARIDRAQAEVIEDHTGDALPEAVVRAVPKGGGLEVKQEGALRGAPRPRPEEPETPVPARPLVPDA</sequence>
<evidence type="ECO:0000313" key="3">
    <source>
        <dbReference type="Proteomes" id="UP000186817"/>
    </source>
</evidence>
<dbReference type="Proteomes" id="UP000186817">
    <property type="component" value="Unassembled WGS sequence"/>
</dbReference>
<evidence type="ECO:0000313" key="2">
    <source>
        <dbReference type="EMBL" id="OLP78104.1"/>
    </source>
</evidence>
<keyword evidence="3" id="KW-1185">Reference proteome</keyword>